<feature type="domain" description="HTH araC/xylS-type" evidence="4">
    <location>
        <begin position="135"/>
        <end position="233"/>
    </location>
</feature>
<dbReference type="Gene3D" id="1.10.10.60">
    <property type="entry name" value="Homeodomain-like"/>
    <property type="match status" value="2"/>
</dbReference>
<dbReference type="InterPro" id="IPR050204">
    <property type="entry name" value="AraC_XylS_family_regulators"/>
</dbReference>
<dbReference type="PROSITE" id="PS01124">
    <property type="entry name" value="HTH_ARAC_FAMILY_2"/>
    <property type="match status" value="1"/>
</dbReference>
<dbReference type="KEGG" id="kphy:AOZ06_16645"/>
<dbReference type="GO" id="GO:0043565">
    <property type="term" value="F:sequence-specific DNA binding"/>
    <property type="evidence" value="ECO:0007669"/>
    <property type="project" value="InterPro"/>
</dbReference>
<protein>
    <recommendedName>
        <fullName evidence="4">HTH araC/xylS-type domain-containing protein</fullName>
    </recommendedName>
</protein>
<keyword evidence="1" id="KW-0805">Transcription regulation</keyword>
<proteinExistence type="predicted"/>
<sequence>MNGRVLPETYCPAAPTLWIRPGRATYIGPSFRLDPHSAAVHCVALGIDAPFELRAADIDPQYTRSAFIPARTRHHIIATTGRMLFDYSHSREPRDQMTVHTKSISWHHRDEAALIQSLTTAPHALWQKGDGRLDSRVHAAMRTLNSTPDLSVTEVAATVHLSASRFQHLFTHHTGTSFRRYRLWSRMTRVAAALSEGKNLTEAATAAGFASANHFSVSFHDMFGMTPRTLLSSGTRIVISEQDTCTA</sequence>
<name>A0A0N7F5P9_9PSEU</name>
<dbReference type="EMBL" id="CP012752">
    <property type="protein sequence ID" value="ALG14839.1"/>
    <property type="molecule type" value="Genomic_DNA"/>
</dbReference>
<accession>A0A0N7F5P9</accession>
<dbReference type="RefSeq" id="WP_054296694.1">
    <property type="nucleotide sequence ID" value="NZ_CP012752.1"/>
</dbReference>
<dbReference type="GO" id="GO:0003700">
    <property type="term" value="F:DNA-binding transcription factor activity"/>
    <property type="evidence" value="ECO:0007669"/>
    <property type="project" value="InterPro"/>
</dbReference>
<evidence type="ECO:0000259" key="4">
    <source>
        <dbReference type="PROSITE" id="PS01124"/>
    </source>
</evidence>
<dbReference type="Proteomes" id="UP000063699">
    <property type="component" value="Chromosome"/>
</dbReference>
<dbReference type="Pfam" id="PF12833">
    <property type="entry name" value="HTH_18"/>
    <property type="match status" value="1"/>
</dbReference>
<evidence type="ECO:0000313" key="5">
    <source>
        <dbReference type="EMBL" id="ALG14839.1"/>
    </source>
</evidence>
<keyword evidence="3" id="KW-0804">Transcription</keyword>
<dbReference type="SUPFAM" id="SSF46689">
    <property type="entry name" value="Homeodomain-like"/>
    <property type="match status" value="2"/>
</dbReference>
<keyword evidence="2" id="KW-0238">DNA-binding</keyword>
<gene>
    <name evidence="5" type="ORF">AOZ06_16645</name>
</gene>
<evidence type="ECO:0000256" key="2">
    <source>
        <dbReference type="ARBA" id="ARBA00023125"/>
    </source>
</evidence>
<reference evidence="5 6" key="1">
    <citation type="submission" date="2015-07" db="EMBL/GenBank/DDBJ databases">
        <title>Genome sequencing of Kibdelosporangium phytohabitans.</title>
        <authorList>
            <person name="Qin S."/>
            <person name="Xing K."/>
        </authorList>
    </citation>
    <scope>NUCLEOTIDE SEQUENCE [LARGE SCALE GENOMIC DNA]</scope>
    <source>
        <strain evidence="5 6">KLBMP1111</strain>
    </source>
</reference>
<keyword evidence="6" id="KW-1185">Reference proteome</keyword>
<dbReference type="STRING" id="860235.AOZ06_16645"/>
<dbReference type="SMART" id="SM00342">
    <property type="entry name" value="HTH_ARAC"/>
    <property type="match status" value="1"/>
</dbReference>
<evidence type="ECO:0000256" key="1">
    <source>
        <dbReference type="ARBA" id="ARBA00023015"/>
    </source>
</evidence>
<dbReference type="InterPro" id="IPR009057">
    <property type="entry name" value="Homeodomain-like_sf"/>
</dbReference>
<dbReference type="InterPro" id="IPR018060">
    <property type="entry name" value="HTH_AraC"/>
</dbReference>
<evidence type="ECO:0000256" key="3">
    <source>
        <dbReference type="ARBA" id="ARBA00023163"/>
    </source>
</evidence>
<organism evidence="5 6">
    <name type="scientific">Kibdelosporangium phytohabitans</name>
    <dbReference type="NCBI Taxonomy" id="860235"/>
    <lineage>
        <taxon>Bacteria</taxon>
        <taxon>Bacillati</taxon>
        <taxon>Actinomycetota</taxon>
        <taxon>Actinomycetes</taxon>
        <taxon>Pseudonocardiales</taxon>
        <taxon>Pseudonocardiaceae</taxon>
        <taxon>Kibdelosporangium</taxon>
    </lineage>
</organism>
<dbReference type="PANTHER" id="PTHR46796">
    <property type="entry name" value="HTH-TYPE TRANSCRIPTIONAL ACTIVATOR RHAS-RELATED"/>
    <property type="match status" value="1"/>
</dbReference>
<dbReference type="AlphaFoldDB" id="A0A0N7F5P9"/>
<evidence type="ECO:0000313" key="6">
    <source>
        <dbReference type="Proteomes" id="UP000063699"/>
    </source>
</evidence>